<evidence type="ECO:0008006" key="11">
    <source>
        <dbReference type="Google" id="ProtNLM"/>
    </source>
</evidence>
<evidence type="ECO:0000256" key="3">
    <source>
        <dbReference type="ARBA" id="ARBA00022692"/>
    </source>
</evidence>
<keyword evidence="5 6" id="KW-0472">Membrane</keyword>
<feature type="transmembrane region" description="Helical" evidence="6">
    <location>
        <begin position="467"/>
        <end position="488"/>
    </location>
</feature>
<feature type="transmembrane region" description="Helical" evidence="6">
    <location>
        <begin position="15"/>
        <end position="32"/>
    </location>
</feature>
<keyword evidence="3 6" id="KW-0812">Transmembrane</keyword>
<feature type="transmembrane region" description="Helical" evidence="6">
    <location>
        <begin position="315"/>
        <end position="337"/>
    </location>
</feature>
<feature type="transmembrane region" description="Helical" evidence="6">
    <location>
        <begin position="126"/>
        <end position="147"/>
    </location>
</feature>
<evidence type="ECO:0000256" key="6">
    <source>
        <dbReference type="SAM" id="Phobius"/>
    </source>
</evidence>
<dbReference type="AlphaFoldDB" id="A0A4Q5HX59"/>
<feature type="transmembrane region" description="Helical" evidence="6">
    <location>
        <begin position="250"/>
        <end position="268"/>
    </location>
</feature>
<dbReference type="GO" id="GO:0042910">
    <property type="term" value="F:xenobiotic transmembrane transporter activity"/>
    <property type="evidence" value="ECO:0007669"/>
    <property type="project" value="InterPro"/>
</dbReference>
<dbReference type="InterPro" id="IPR002528">
    <property type="entry name" value="MATE_fam"/>
</dbReference>
<dbReference type="EMBL" id="VVZA01000001">
    <property type="protein sequence ID" value="KAA5408171.1"/>
    <property type="molecule type" value="Genomic_DNA"/>
</dbReference>
<name>A0A4Q5HX59_9BACT</name>
<feature type="transmembrane region" description="Helical" evidence="6">
    <location>
        <begin position="443"/>
        <end position="461"/>
    </location>
</feature>
<evidence type="ECO:0000313" key="10">
    <source>
        <dbReference type="Proteomes" id="UP000481616"/>
    </source>
</evidence>
<feature type="transmembrane region" description="Helical" evidence="6">
    <location>
        <begin position="159"/>
        <end position="181"/>
    </location>
</feature>
<keyword evidence="2" id="KW-1003">Cell membrane</keyword>
<feature type="transmembrane region" description="Helical" evidence="6">
    <location>
        <begin position="86"/>
        <end position="114"/>
    </location>
</feature>
<dbReference type="GO" id="GO:0005886">
    <property type="term" value="C:plasma membrane"/>
    <property type="evidence" value="ECO:0007669"/>
    <property type="project" value="UniProtKB-SubCell"/>
</dbReference>
<evidence type="ECO:0000256" key="2">
    <source>
        <dbReference type="ARBA" id="ARBA00022475"/>
    </source>
</evidence>
<sequence length="508" mass="57211">MSDNFNKNRLAKNTILLYVRMLFTMWLNLYTTRLTLANLGVEDMGIYGVVGSIVSMFAVFSGGMGNAVQRFLTYEIGRDNGDPNKVFCSCLNVIFLLSGIIFILLEVGGLWLLHTKINIPAKSMDAAQWVFQISVLTCIVNLISIPYNSLIVAHEKMNAFAAISILQVILTCTSVYCLSYFPTGRLLIYAILMATISILIRITYQIYCHRKFPEVHYHMIIDKNQIMQIGKFAGISSTSGALQVLSSQGFILVINLTFGVAINAVYTISMQLKNSVLSFAQNLQRAIAPQITKTYANGELDIHKKLIYAGSKFQVFLIFFIMIPFLFQTEYIMHLWLGDVPPYAVTYAQCTIFLSLTYASFETIRTAVYATGNITKFMIWPEAIYLLVLPISYYAGIITNNPNALIIAMVLYEIFVCTIRVWIASKVSIIQINELLKKVIKPCFFVAVPASFICKIITLFIPQTILGLISILCLNSISLSLIIIVIGLSRQERNMISRFLQNKVKWNK</sequence>
<feature type="transmembrane region" description="Helical" evidence="6">
    <location>
        <begin position="343"/>
        <end position="361"/>
    </location>
</feature>
<dbReference type="Proteomes" id="UP000481616">
    <property type="component" value="Unassembled WGS sequence"/>
</dbReference>
<feature type="transmembrane region" description="Helical" evidence="6">
    <location>
        <begin position="404"/>
        <end position="423"/>
    </location>
</feature>
<feature type="transmembrane region" description="Helical" evidence="6">
    <location>
        <begin position="187"/>
        <end position="204"/>
    </location>
</feature>
<feature type="transmembrane region" description="Helical" evidence="6">
    <location>
        <begin position="44"/>
        <end position="65"/>
    </location>
</feature>
<dbReference type="PANTHER" id="PTHR30250">
    <property type="entry name" value="PST FAMILY PREDICTED COLANIC ACID TRANSPORTER"/>
    <property type="match status" value="1"/>
</dbReference>
<keyword evidence="4 6" id="KW-1133">Transmembrane helix</keyword>
<comment type="caution">
    <text evidence="8">The sequence shown here is derived from an EMBL/GenBank/DDBJ whole genome shotgun (WGS) entry which is preliminary data.</text>
</comment>
<dbReference type="Proteomes" id="UP000441162">
    <property type="component" value="Unassembled WGS sequence"/>
</dbReference>
<comment type="subcellular location">
    <subcellularLocation>
        <location evidence="1">Cell membrane</location>
        <topology evidence="1">Multi-pass membrane protein</topology>
    </subcellularLocation>
</comment>
<accession>A0A4Q5HX59</accession>
<evidence type="ECO:0000256" key="5">
    <source>
        <dbReference type="ARBA" id="ARBA00023136"/>
    </source>
</evidence>
<gene>
    <name evidence="8" type="ORF">F2Y51_01900</name>
    <name evidence="7" type="ORF">F2Y58_03030</name>
</gene>
<dbReference type="InterPro" id="IPR050833">
    <property type="entry name" value="Poly_Biosynth_Transport"/>
</dbReference>
<evidence type="ECO:0000256" key="1">
    <source>
        <dbReference type="ARBA" id="ARBA00004651"/>
    </source>
</evidence>
<dbReference type="RefSeq" id="WP_130053655.1">
    <property type="nucleotide sequence ID" value="NZ_JAHYLX010000030.1"/>
</dbReference>
<dbReference type="EMBL" id="VVYY01000002">
    <property type="protein sequence ID" value="KAA5400325.1"/>
    <property type="molecule type" value="Genomic_DNA"/>
</dbReference>
<dbReference type="GO" id="GO:0015297">
    <property type="term" value="F:antiporter activity"/>
    <property type="evidence" value="ECO:0007669"/>
    <property type="project" value="InterPro"/>
</dbReference>
<feature type="transmembrane region" description="Helical" evidence="6">
    <location>
        <begin position="382"/>
        <end position="398"/>
    </location>
</feature>
<reference evidence="9 10" key="1">
    <citation type="journal article" date="2019" name="Nat. Med.">
        <title>A library of human gut bacterial isolates paired with longitudinal multiomics data enables mechanistic microbiome research.</title>
        <authorList>
            <person name="Poyet M."/>
            <person name="Groussin M."/>
            <person name="Gibbons S.M."/>
            <person name="Avila-Pacheco J."/>
            <person name="Jiang X."/>
            <person name="Kearney S.M."/>
            <person name="Perrotta A.R."/>
            <person name="Berdy B."/>
            <person name="Zhao S."/>
            <person name="Lieberman T.D."/>
            <person name="Swanson P.K."/>
            <person name="Smith M."/>
            <person name="Roesemann S."/>
            <person name="Alexander J.E."/>
            <person name="Rich S.A."/>
            <person name="Livny J."/>
            <person name="Vlamakis H."/>
            <person name="Clish C."/>
            <person name="Bullock K."/>
            <person name="Deik A."/>
            <person name="Scott J."/>
            <person name="Pierce K.A."/>
            <person name="Xavier R.J."/>
            <person name="Alm E.J."/>
        </authorList>
    </citation>
    <scope>NUCLEOTIDE SEQUENCE [LARGE SCALE GENOMIC DNA]</scope>
    <source>
        <strain evidence="7 10">BIOML-A1</strain>
        <strain evidence="8 9">BIOML-A4</strain>
    </source>
</reference>
<protein>
    <recommendedName>
        <fullName evidence="11">Lipopolysaccharide biosynthesis protein</fullName>
    </recommendedName>
</protein>
<evidence type="ECO:0000313" key="9">
    <source>
        <dbReference type="Proteomes" id="UP000441162"/>
    </source>
</evidence>
<evidence type="ECO:0000256" key="4">
    <source>
        <dbReference type="ARBA" id="ARBA00022989"/>
    </source>
</evidence>
<organism evidence="8 9">
    <name type="scientific">Phocaeicola dorei</name>
    <dbReference type="NCBI Taxonomy" id="357276"/>
    <lineage>
        <taxon>Bacteria</taxon>
        <taxon>Pseudomonadati</taxon>
        <taxon>Bacteroidota</taxon>
        <taxon>Bacteroidia</taxon>
        <taxon>Bacteroidales</taxon>
        <taxon>Bacteroidaceae</taxon>
        <taxon>Phocaeicola</taxon>
    </lineage>
</organism>
<dbReference type="Pfam" id="PF01554">
    <property type="entry name" value="MatE"/>
    <property type="match status" value="1"/>
</dbReference>
<dbReference type="PANTHER" id="PTHR30250:SF26">
    <property type="entry name" value="PSMA PROTEIN"/>
    <property type="match status" value="1"/>
</dbReference>
<evidence type="ECO:0000313" key="8">
    <source>
        <dbReference type="EMBL" id="KAA5408171.1"/>
    </source>
</evidence>
<feature type="transmembrane region" description="Helical" evidence="6">
    <location>
        <begin position="225"/>
        <end position="244"/>
    </location>
</feature>
<evidence type="ECO:0000313" key="7">
    <source>
        <dbReference type="EMBL" id="KAA5400325.1"/>
    </source>
</evidence>
<proteinExistence type="predicted"/>